<dbReference type="Proteomes" id="UP001231518">
    <property type="component" value="Chromosome 24"/>
</dbReference>
<gene>
    <name evidence="5" type="ORF">PYW07_009915</name>
</gene>
<evidence type="ECO:0000256" key="3">
    <source>
        <dbReference type="SAM" id="SignalP"/>
    </source>
</evidence>
<dbReference type="SUPFAM" id="SSF56436">
    <property type="entry name" value="C-type lectin-like"/>
    <property type="match status" value="1"/>
</dbReference>
<dbReference type="InterPro" id="IPR016187">
    <property type="entry name" value="CTDL_fold"/>
</dbReference>
<dbReference type="InterPro" id="IPR018378">
    <property type="entry name" value="C-type_lectin_CS"/>
</dbReference>
<dbReference type="GO" id="GO:0005615">
    <property type="term" value="C:extracellular space"/>
    <property type="evidence" value="ECO:0007669"/>
    <property type="project" value="TreeGrafter"/>
</dbReference>
<dbReference type="InterPro" id="IPR051663">
    <property type="entry name" value="CLec_Tetranectin-domain"/>
</dbReference>
<dbReference type="AlphaFoldDB" id="A0AAD7YHP3"/>
<keyword evidence="2" id="KW-1015">Disulfide bond</keyword>
<dbReference type="PANTHER" id="PTHR22799:SF6">
    <property type="entry name" value="C-TYPE LECTIN DOMAIN FAMILY 4 MEMBER M-LIKE"/>
    <property type="match status" value="1"/>
</dbReference>
<accession>A0AAD7YHP3</accession>
<dbReference type="CDD" id="cd00037">
    <property type="entry name" value="CLECT"/>
    <property type="match status" value="1"/>
</dbReference>
<organism evidence="5 6">
    <name type="scientific">Mythimna separata</name>
    <name type="common">Oriental armyworm</name>
    <name type="synonym">Pseudaletia separata</name>
    <dbReference type="NCBI Taxonomy" id="271217"/>
    <lineage>
        <taxon>Eukaryota</taxon>
        <taxon>Metazoa</taxon>
        <taxon>Ecdysozoa</taxon>
        <taxon>Arthropoda</taxon>
        <taxon>Hexapoda</taxon>
        <taxon>Insecta</taxon>
        <taxon>Pterygota</taxon>
        <taxon>Neoptera</taxon>
        <taxon>Endopterygota</taxon>
        <taxon>Lepidoptera</taxon>
        <taxon>Glossata</taxon>
        <taxon>Ditrysia</taxon>
        <taxon>Noctuoidea</taxon>
        <taxon>Noctuidae</taxon>
        <taxon>Noctuinae</taxon>
        <taxon>Hadenini</taxon>
        <taxon>Mythimna</taxon>
    </lineage>
</organism>
<dbReference type="Gene3D" id="3.10.100.10">
    <property type="entry name" value="Mannose-Binding Protein A, subunit A"/>
    <property type="match status" value="1"/>
</dbReference>
<protein>
    <recommendedName>
        <fullName evidence="4">C-type lectin domain-containing protein</fullName>
    </recommendedName>
</protein>
<evidence type="ECO:0000256" key="1">
    <source>
        <dbReference type="ARBA" id="ARBA00022734"/>
    </source>
</evidence>
<keyword evidence="3" id="KW-0732">Signal</keyword>
<feature type="domain" description="C-type lectin" evidence="4">
    <location>
        <begin position="43"/>
        <end position="148"/>
    </location>
</feature>
<dbReference type="Pfam" id="PF00059">
    <property type="entry name" value="Lectin_C"/>
    <property type="match status" value="1"/>
</dbReference>
<dbReference type="GO" id="GO:0030246">
    <property type="term" value="F:carbohydrate binding"/>
    <property type="evidence" value="ECO:0007669"/>
    <property type="project" value="UniProtKB-KW"/>
</dbReference>
<dbReference type="PROSITE" id="PS00615">
    <property type="entry name" value="C_TYPE_LECTIN_1"/>
    <property type="match status" value="1"/>
</dbReference>
<evidence type="ECO:0000256" key="2">
    <source>
        <dbReference type="ARBA" id="ARBA00023157"/>
    </source>
</evidence>
<dbReference type="EMBL" id="JARGEI010000018">
    <property type="protein sequence ID" value="KAJ8715433.1"/>
    <property type="molecule type" value="Genomic_DNA"/>
</dbReference>
<dbReference type="SMART" id="SM00034">
    <property type="entry name" value="CLECT"/>
    <property type="match status" value="1"/>
</dbReference>
<evidence type="ECO:0000313" key="5">
    <source>
        <dbReference type="EMBL" id="KAJ8715433.1"/>
    </source>
</evidence>
<dbReference type="InterPro" id="IPR016186">
    <property type="entry name" value="C-type_lectin-like/link_sf"/>
</dbReference>
<keyword evidence="1" id="KW-0430">Lectin</keyword>
<evidence type="ECO:0000259" key="4">
    <source>
        <dbReference type="PROSITE" id="PS50041"/>
    </source>
</evidence>
<reference evidence="5" key="1">
    <citation type="submission" date="2023-03" db="EMBL/GenBank/DDBJ databases">
        <title>Chromosome-level genomes of two armyworms, Mythimna separata and Mythimna loreyi, provide insights into the biosynthesis and reception of sex pheromones.</title>
        <authorList>
            <person name="Zhao H."/>
        </authorList>
    </citation>
    <scope>NUCLEOTIDE SEQUENCE</scope>
    <source>
        <strain evidence="5">BeijingLab</strain>
        <tissue evidence="5">Pupa</tissue>
    </source>
</reference>
<feature type="signal peptide" evidence="3">
    <location>
        <begin position="1"/>
        <end position="19"/>
    </location>
</feature>
<sequence length="191" mass="21731">MKSSLKYFVLIYCLKFIEGSFRCDYQYSPKAQGWFKPVVIPASWFDARLRCSLEGAVLASPTTPEILTEMRNIMNHSYPEYEIFTGIHATVSQGDYYSVEGTPLSTIAVGWAENEPDNKNNIESCITLNGNGELADRPCEVTRPYICYRHESHVEVTECGTVDPEYYLDKRTNKCYKLHTTGIGGQFMVIH</sequence>
<dbReference type="PROSITE" id="PS50041">
    <property type="entry name" value="C_TYPE_LECTIN_2"/>
    <property type="match status" value="1"/>
</dbReference>
<dbReference type="PANTHER" id="PTHR22799">
    <property type="entry name" value="TETRANECTIN-RELATED"/>
    <property type="match status" value="1"/>
</dbReference>
<comment type="caution">
    <text evidence="5">The sequence shown here is derived from an EMBL/GenBank/DDBJ whole genome shotgun (WGS) entry which is preliminary data.</text>
</comment>
<evidence type="ECO:0000313" key="6">
    <source>
        <dbReference type="Proteomes" id="UP001231518"/>
    </source>
</evidence>
<name>A0AAD7YHP3_MYTSE</name>
<feature type="chain" id="PRO_5042115232" description="C-type lectin domain-containing protein" evidence="3">
    <location>
        <begin position="20"/>
        <end position="191"/>
    </location>
</feature>
<dbReference type="InterPro" id="IPR001304">
    <property type="entry name" value="C-type_lectin-like"/>
</dbReference>
<proteinExistence type="predicted"/>
<keyword evidence="6" id="KW-1185">Reference proteome</keyword>